<gene>
    <name evidence="2" type="ORF">DCC81_24220</name>
</gene>
<dbReference type="Pfam" id="PF25589">
    <property type="entry name" value="DUF7935"/>
    <property type="match status" value="1"/>
</dbReference>
<protein>
    <submittedName>
        <fullName evidence="2">Uncharacterized protein</fullName>
    </submittedName>
</protein>
<comment type="caution">
    <text evidence="2">The sequence shown here is derived from an EMBL/GenBank/DDBJ whole genome shotgun (WGS) entry which is preliminary data.</text>
</comment>
<keyword evidence="1" id="KW-1133">Transmembrane helix</keyword>
<sequence length="192" mass="20815">MNFSTQNILIFLLCLGGIYVLYTTIRDLVKKPSKEEEAGAPAAPETSTGTATAAAFTPAAPADRSTLPLQLAAYERLVLLVERLTPQSLINRVYNSEMTAADMHVALVHTIKAEFDHNITQQIYVSAGAWDAVKTVKENTIALINQTYGNLGEGATATDLNRAILGIYMQFPESPTDIASQIISNEAKRIMA</sequence>
<organism evidence="2 3">
    <name type="scientific">Chitinophaga parva</name>
    <dbReference type="NCBI Taxonomy" id="2169414"/>
    <lineage>
        <taxon>Bacteria</taxon>
        <taxon>Pseudomonadati</taxon>
        <taxon>Bacteroidota</taxon>
        <taxon>Chitinophagia</taxon>
        <taxon>Chitinophagales</taxon>
        <taxon>Chitinophagaceae</taxon>
        <taxon>Chitinophaga</taxon>
    </lineage>
</organism>
<keyword evidence="3" id="KW-1185">Reference proteome</keyword>
<dbReference type="Proteomes" id="UP000244450">
    <property type="component" value="Unassembled WGS sequence"/>
</dbReference>
<keyword evidence="1" id="KW-0812">Transmembrane</keyword>
<name>A0A2T7BBE2_9BACT</name>
<dbReference type="OrthoDB" id="1493032at2"/>
<dbReference type="EMBL" id="QCYK01000004">
    <property type="protein sequence ID" value="PUZ21700.1"/>
    <property type="molecule type" value="Genomic_DNA"/>
</dbReference>
<dbReference type="RefSeq" id="WP_108689351.1">
    <property type="nucleotide sequence ID" value="NZ_QCYK01000004.1"/>
</dbReference>
<dbReference type="AlphaFoldDB" id="A0A2T7BBE2"/>
<accession>A0A2T7BBE2</accession>
<feature type="transmembrane region" description="Helical" evidence="1">
    <location>
        <begin position="6"/>
        <end position="25"/>
    </location>
</feature>
<keyword evidence="1" id="KW-0472">Membrane</keyword>
<evidence type="ECO:0000313" key="3">
    <source>
        <dbReference type="Proteomes" id="UP000244450"/>
    </source>
</evidence>
<proteinExistence type="predicted"/>
<evidence type="ECO:0000256" key="1">
    <source>
        <dbReference type="SAM" id="Phobius"/>
    </source>
</evidence>
<evidence type="ECO:0000313" key="2">
    <source>
        <dbReference type="EMBL" id="PUZ21700.1"/>
    </source>
</evidence>
<dbReference type="InterPro" id="IPR057695">
    <property type="entry name" value="DUF7935"/>
</dbReference>
<reference evidence="2 3" key="1">
    <citation type="submission" date="2018-04" db="EMBL/GenBank/DDBJ databases">
        <title>Chitinophaga fuyangensis sp. nov., isolated from soil in a chemical factory.</title>
        <authorList>
            <person name="Chen K."/>
        </authorList>
    </citation>
    <scope>NUCLEOTIDE SEQUENCE [LARGE SCALE GENOMIC DNA]</scope>
    <source>
        <strain evidence="2 3">LY-1</strain>
    </source>
</reference>